<evidence type="ECO:0000259" key="3">
    <source>
        <dbReference type="Pfam" id="PF13808"/>
    </source>
</evidence>
<dbReference type="KEGG" id="acij:JS278_00236"/>
<dbReference type="EMBL" id="CP025198">
    <property type="protein sequence ID" value="AXE37433.1"/>
    <property type="molecule type" value="Genomic_DNA"/>
</dbReference>
<dbReference type="GO" id="GO:0004803">
    <property type="term" value="F:transposase activity"/>
    <property type="evidence" value="ECO:0007669"/>
    <property type="project" value="InterPro"/>
</dbReference>
<feature type="region of interest" description="Disordered" evidence="1">
    <location>
        <begin position="1"/>
        <end position="23"/>
    </location>
</feature>
<dbReference type="KEGG" id="acij:JS278_02981"/>
<evidence type="ECO:0000256" key="1">
    <source>
        <dbReference type="SAM" id="MobiDB-lite"/>
    </source>
</evidence>
<evidence type="ECO:0000313" key="6">
    <source>
        <dbReference type="EMBL" id="AXE38834.1"/>
    </source>
</evidence>
<accession>A0A344UXW7</accession>
<dbReference type="PANTHER" id="PTHR30298:SF0">
    <property type="entry name" value="PROTEIN YBFL-RELATED"/>
    <property type="match status" value="1"/>
</dbReference>
<reference evidence="8 9" key="1">
    <citation type="submission" date="2017-12" db="EMBL/GenBank/DDBJ databases">
        <title>The whole genome sequence of the Acidipropionibacterium virtanenii sp. nov. type strain JS278.</title>
        <authorList>
            <person name="Laine P."/>
            <person name="Deptula P."/>
            <person name="Varmanen P."/>
            <person name="Auvinen P."/>
        </authorList>
    </citation>
    <scope>NUCLEOTIDE SEQUENCE [LARGE SCALE GENOMIC DNA]</scope>
    <source>
        <strain evidence="8 9">JS278</strain>
    </source>
</reference>
<dbReference type="PANTHER" id="PTHR30298">
    <property type="entry name" value="H REPEAT-ASSOCIATED PREDICTED TRANSPOSASE"/>
    <property type="match status" value="1"/>
</dbReference>
<dbReference type="InterPro" id="IPR032806">
    <property type="entry name" value="YbfD_N"/>
</dbReference>
<proteinExistence type="predicted"/>
<dbReference type="KEGG" id="acij:JS278_02879"/>
<dbReference type="RefSeq" id="WP_245935063.1">
    <property type="nucleotide sequence ID" value="NZ_CP025198.1"/>
</dbReference>
<name>A0A344UXW7_9ACTN</name>
<dbReference type="GO" id="GO:0003677">
    <property type="term" value="F:DNA binding"/>
    <property type="evidence" value="ECO:0007669"/>
    <property type="project" value="InterPro"/>
</dbReference>
<gene>
    <name evidence="4" type="ORF">JS278_00236</name>
    <name evidence="5" type="ORF">JS278_01267</name>
    <name evidence="6" type="ORF">JS278_01671</name>
    <name evidence="7" type="ORF">JS278_02879</name>
    <name evidence="8" type="ORF">JS278_02981</name>
</gene>
<dbReference type="GO" id="GO:0006313">
    <property type="term" value="P:DNA transposition"/>
    <property type="evidence" value="ECO:0007669"/>
    <property type="project" value="InterPro"/>
</dbReference>
<evidence type="ECO:0000313" key="7">
    <source>
        <dbReference type="EMBL" id="AXE40013.1"/>
    </source>
</evidence>
<evidence type="ECO:0000313" key="4">
    <source>
        <dbReference type="EMBL" id="AXE37433.1"/>
    </source>
</evidence>
<evidence type="ECO:0000313" key="9">
    <source>
        <dbReference type="Proteomes" id="UP000251995"/>
    </source>
</evidence>
<dbReference type="EMBL" id="CP025198">
    <property type="protein sequence ID" value="AXE38443.1"/>
    <property type="molecule type" value="Genomic_DNA"/>
</dbReference>
<dbReference type="NCBIfam" id="NF033564">
    <property type="entry name" value="transpos_ISAs1"/>
    <property type="match status" value="1"/>
</dbReference>
<dbReference type="InterPro" id="IPR047647">
    <property type="entry name" value="ISAs1_transpos"/>
</dbReference>
<dbReference type="EMBL" id="CP025198">
    <property type="protein sequence ID" value="AXE40115.1"/>
    <property type="molecule type" value="Genomic_DNA"/>
</dbReference>
<dbReference type="Pfam" id="PF01609">
    <property type="entry name" value="DDE_Tnp_1"/>
    <property type="match status" value="1"/>
</dbReference>
<keyword evidence="9" id="KW-1185">Reference proteome</keyword>
<evidence type="ECO:0000313" key="5">
    <source>
        <dbReference type="EMBL" id="AXE38443.1"/>
    </source>
</evidence>
<feature type="domain" description="Transposase IS4-like" evidence="2">
    <location>
        <begin position="118"/>
        <end position="346"/>
    </location>
</feature>
<sequence length="378" mass="40691">MPSSPSAVSARTLDTPPPDARLADHLARIPDPRKPRGKRYPLPGLLLVAVSAAMAGCRGFTATGEWAARLTAAALEEFGLRSAPGESTLRKLFARIDAAMLDAELCLYAWTRTTTVEGRRVIAVDGKTLRGSRSTTQRARHLVAGLDHASGTVVAQEEVQAKSNEIPALPAMIAALGSRAAGAVITADALHTQTASATAILAAGADYVFTVKSNQPTLLRRLAGQPWKHVPVGHVSVEKLHGRRTRRSLKVIQAPRDLGFPGASQIAQLRRISTRGGKKTVEVVYLITSARLPAASPARITTWIRGHWGVENRLHWVRDVTFDEDRSQIRTGQGPHVMASLRNLAISIHRLTGATNMAQATRQAAWDPLATCNMLLTL</sequence>
<dbReference type="InterPro" id="IPR051698">
    <property type="entry name" value="Transposase_11-like"/>
</dbReference>
<feature type="domain" description="H repeat-associated protein N-terminal" evidence="3">
    <location>
        <begin position="24"/>
        <end position="110"/>
    </location>
</feature>
<dbReference type="Proteomes" id="UP000251995">
    <property type="component" value="Chromosome"/>
</dbReference>
<dbReference type="EMBL" id="CP025198">
    <property type="protein sequence ID" value="AXE40013.1"/>
    <property type="molecule type" value="Genomic_DNA"/>
</dbReference>
<dbReference type="AlphaFoldDB" id="A0A344UXW7"/>
<dbReference type="InterPro" id="IPR002559">
    <property type="entry name" value="Transposase_11"/>
</dbReference>
<evidence type="ECO:0000259" key="2">
    <source>
        <dbReference type="Pfam" id="PF01609"/>
    </source>
</evidence>
<evidence type="ECO:0008006" key="10">
    <source>
        <dbReference type="Google" id="ProtNLM"/>
    </source>
</evidence>
<organism evidence="8 9">
    <name type="scientific">Acidipropionibacterium virtanenii</name>
    <dbReference type="NCBI Taxonomy" id="2057246"/>
    <lineage>
        <taxon>Bacteria</taxon>
        <taxon>Bacillati</taxon>
        <taxon>Actinomycetota</taxon>
        <taxon>Actinomycetes</taxon>
        <taxon>Propionibacteriales</taxon>
        <taxon>Propionibacteriaceae</taxon>
        <taxon>Acidipropionibacterium</taxon>
    </lineage>
</organism>
<dbReference type="Pfam" id="PF13808">
    <property type="entry name" value="DDE_Tnp_1_assoc"/>
    <property type="match status" value="1"/>
</dbReference>
<dbReference type="EMBL" id="CP025198">
    <property type="protein sequence ID" value="AXE38834.1"/>
    <property type="molecule type" value="Genomic_DNA"/>
</dbReference>
<evidence type="ECO:0000313" key="8">
    <source>
        <dbReference type="EMBL" id="AXE40115.1"/>
    </source>
</evidence>
<dbReference type="KEGG" id="acij:JS278_01267"/>
<protein>
    <recommendedName>
        <fullName evidence="10">Transposase IS4-like domain-containing protein</fullName>
    </recommendedName>
</protein>
<dbReference type="KEGG" id="acij:JS278_01671"/>